<evidence type="ECO:0000256" key="4">
    <source>
        <dbReference type="SAM" id="SignalP"/>
    </source>
</evidence>
<keyword evidence="4" id="KW-0732">Signal</keyword>
<sequence>MSLMKKEILILLVVCNILQFVPCLAMRPPFIYVQTSNDSSKNSRLEPKFVNPLSWGAVARLNNSPKLKNPVPYVIFYQTNTEECYNRTHCSEIVSRIHKTRMKLMNDNLQYNFLVGGDGLVYVARDWDTTSGVTNGYNGRSIGIGLIGNYFSKVVPDALIRNAIKLIEFGTKNGKINEDAHYISIPPMAFIVEYVDEVMQKFMDKFDYSYS</sequence>
<dbReference type="PANTHER" id="PTHR11022">
    <property type="entry name" value="PEPTIDOGLYCAN RECOGNITION PROTEIN"/>
    <property type="match status" value="1"/>
</dbReference>
<dbReference type="EMBL" id="CAJNRD030001118">
    <property type="protein sequence ID" value="CAG5082210.1"/>
    <property type="molecule type" value="Genomic_DNA"/>
</dbReference>
<dbReference type="GO" id="GO:0008745">
    <property type="term" value="F:N-acetylmuramoyl-L-alanine amidase activity"/>
    <property type="evidence" value="ECO:0007669"/>
    <property type="project" value="InterPro"/>
</dbReference>
<evidence type="ECO:0000313" key="6">
    <source>
        <dbReference type="EMBL" id="CAG5082210.1"/>
    </source>
</evidence>
<dbReference type="AlphaFoldDB" id="A0A8J2MD16"/>
<dbReference type="GO" id="GO:0009253">
    <property type="term" value="P:peptidoglycan catabolic process"/>
    <property type="evidence" value="ECO:0007669"/>
    <property type="project" value="InterPro"/>
</dbReference>
<feature type="domain" description="Peptidoglycan recognition protein family" evidence="5">
    <location>
        <begin position="47"/>
        <end position="189"/>
    </location>
</feature>
<feature type="signal peptide" evidence="4">
    <location>
        <begin position="1"/>
        <end position="25"/>
    </location>
</feature>
<feature type="chain" id="PRO_5035182442" evidence="4">
    <location>
        <begin position="26"/>
        <end position="211"/>
    </location>
</feature>
<comment type="similarity">
    <text evidence="1">Belongs to the N-acetylmuramoyl-L-alanine amidase 2 family.</text>
</comment>
<dbReference type="InterPro" id="IPR002502">
    <property type="entry name" value="Amidase_domain"/>
</dbReference>
<dbReference type="InterPro" id="IPR015510">
    <property type="entry name" value="PGRP"/>
</dbReference>
<name>A0A8J2MD16_COTCN</name>
<protein>
    <submittedName>
        <fullName evidence="6">PGRP.4_Cc</fullName>
    </submittedName>
</protein>
<dbReference type="InterPro" id="IPR036505">
    <property type="entry name" value="Amidase/PGRP_sf"/>
</dbReference>
<reference evidence="6" key="1">
    <citation type="submission" date="2021-04" db="EMBL/GenBank/DDBJ databases">
        <authorList>
            <person name="Chebbi M.A.C M."/>
        </authorList>
    </citation>
    <scope>NUCLEOTIDE SEQUENCE</scope>
</reference>
<organism evidence="6 7">
    <name type="scientific">Cotesia congregata</name>
    <name type="common">Parasitoid wasp</name>
    <name type="synonym">Apanteles congregatus</name>
    <dbReference type="NCBI Taxonomy" id="51543"/>
    <lineage>
        <taxon>Eukaryota</taxon>
        <taxon>Metazoa</taxon>
        <taxon>Ecdysozoa</taxon>
        <taxon>Arthropoda</taxon>
        <taxon>Hexapoda</taxon>
        <taxon>Insecta</taxon>
        <taxon>Pterygota</taxon>
        <taxon>Neoptera</taxon>
        <taxon>Endopterygota</taxon>
        <taxon>Hymenoptera</taxon>
        <taxon>Apocrita</taxon>
        <taxon>Ichneumonoidea</taxon>
        <taxon>Braconidae</taxon>
        <taxon>Microgastrinae</taxon>
        <taxon>Cotesia</taxon>
    </lineage>
</organism>
<dbReference type="Pfam" id="PF01510">
    <property type="entry name" value="Amidase_2"/>
    <property type="match status" value="1"/>
</dbReference>
<proteinExistence type="inferred from homology"/>
<keyword evidence="7" id="KW-1185">Reference proteome</keyword>
<dbReference type="SUPFAM" id="SSF55846">
    <property type="entry name" value="N-acetylmuramoyl-L-alanine amidase-like"/>
    <property type="match status" value="1"/>
</dbReference>
<dbReference type="GO" id="GO:0008270">
    <property type="term" value="F:zinc ion binding"/>
    <property type="evidence" value="ECO:0007669"/>
    <property type="project" value="InterPro"/>
</dbReference>
<dbReference type="InterPro" id="IPR006619">
    <property type="entry name" value="PGRP_domain_met/bac"/>
</dbReference>
<accession>A0A8J2MD16</accession>
<evidence type="ECO:0000256" key="1">
    <source>
        <dbReference type="ARBA" id="ARBA00007553"/>
    </source>
</evidence>
<evidence type="ECO:0000259" key="5">
    <source>
        <dbReference type="SMART" id="SM00701"/>
    </source>
</evidence>
<dbReference type="Gene3D" id="3.40.80.10">
    <property type="entry name" value="Peptidoglycan recognition protein-like"/>
    <property type="match status" value="1"/>
</dbReference>
<keyword evidence="3" id="KW-0391">Immunity</keyword>
<dbReference type="GO" id="GO:0045087">
    <property type="term" value="P:innate immune response"/>
    <property type="evidence" value="ECO:0007669"/>
    <property type="project" value="UniProtKB-KW"/>
</dbReference>
<dbReference type="Proteomes" id="UP000786811">
    <property type="component" value="Unassembled WGS sequence"/>
</dbReference>
<evidence type="ECO:0000313" key="7">
    <source>
        <dbReference type="Proteomes" id="UP000786811"/>
    </source>
</evidence>
<dbReference type="PANTHER" id="PTHR11022:SF41">
    <property type="entry name" value="PEPTIDOGLYCAN-RECOGNITION PROTEIN LC-RELATED"/>
    <property type="match status" value="1"/>
</dbReference>
<evidence type="ECO:0000256" key="2">
    <source>
        <dbReference type="ARBA" id="ARBA00022588"/>
    </source>
</evidence>
<evidence type="ECO:0000256" key="3">
    <source>
        <dbReference type="ARBA" id="ARBA00022859"/>
    </source>
</evidence>
<keyword evidence="2" id="KW-0399">Innate immunity</keyword>
<comment type="caution">
    <text evidence="6">The sequence shown here is derived from an EMBL/GenBank/DDBJ whole genome shotgun (WGS) entry which is preliminary data.</text>
</comment>
<dbReference type="SMART" id="SM00701">
    <property type="entry name" value="PGRP"/>
    <property type="match status" value="1"/>
</dbReference>
<dbReference type="CDD" id="cd06583">
    <property type="entry name" value="PGRP"/>
    <property type="match status" value="1"/>
</dbReference>
<dbReference type="OrthoDB" id="7553606at2759"/>
<gene>
    <name evidence="6" type="ORF">HICCMSTLAB_LOCUS3488</name>
</gene>